<protein>
    <submittedName>
        <fullName evidence="2">Uncharacterized protein</fullName>
    </submittedName>
</protein>
<proteinExistence type="predicted"/>
<keyword evidence="3" id="KW-1185">Reference proteome</keyword>
<name>A0AAD5YW05_9AGAR</name>
<evidence type="ECO:0000256" key="1">
    <source>
        <dbReference type="SAM" id="Coils"/>
    </source>
</evidence>
<organism evidence="2 3">
    <name type="scientific">Leucocoprinus birnbaumii</name>
    <dbReference type="NCBI Taxonomy" id="56174"/>
    <lineage>
        <taxon>Eukaryota</taxon>
        <taxon>Fungi</taxon>
        <taxon>Dikarya</taxon>
        <taxon>Basidiomycota</taxon>
        <taxon>Agaricomycotina</taxon>
        <taxon>Agaricomycetes</taxon>
        <taxon>Agaricomycetidae</taxon>
        <taxon>Agaricales</taxon>
        <taxon>Agaricineae</taxon>
        <taxon>Agaricaceae</taxon>
        <taxon>Leucocoprinus</taxon>
    </lineage>
</organism>
<dbReference type="AlphaFoldDB" id="A0AAD5YW05"/>
<evidence type="ECO:0000313" key="3">
    <source>
        <dbReference type="Proteomes" id="UP001213000"/>
    </source>
</evidence>
<keyword evidence="1" id="KW-0175">Coiled coil</keyword>
<gene>
    <name evidence="2" type="ORF">NP233_g6179</name>
</gene>
<dbReference type="PANTHER" id="PTHR41390">
    <property type="entry name" value="CHROMOSOME 7, WHOLE GENOME SHOTGUN SEQUENCE"/>
    <property type="match status" value="1"/>
</dbReference>
<accession>A0AAD5YW05</accession>
<comment type="caution">
    <text evidence="2">The sequence shown here is derived from an EMBL/GenBank/DDBJ whole genome shotgun (WGS) entry which is preliminary data.</text>
</comment>
<reference evidence="2" key="1">
    <citation type="submission" date="2022-07" db="EMBL/GenBank/DDBJ databases">
        <title>Genome Sequence of Leucocoprinus birnbaumii.</title>
        <authorList>
            <person name="Buettner E."/>
        </authorList>
    </citation>
    <scope>NUCLEOTIDE SEQUENCE</scope>
    <source>
        <strain evidence="2">VT141</strain>
    </source>
</reference>
<feature type="coiled-coil region" evidence="1">
    <location>
        <begin position="213"/>
        <end position="247"/>
    </location>
</feature>
<dbReference type="Proteomes" id="UP001213000">
    <property type="component" value="Unassembled WGS sequence"/>
</dbReference>
<dbReference type="PANTHER" id="PTHR41390:SF1">
    <property type="entry name" value="NADH-UBIQUINONE OXIDOREDUCTASE 213 KDA SUBUNIT"/>
    <property type="match status" value="1"/>
</dbReference>
<dbReference type="EMBL" id="JANIEX010000392">
    <property type="protein sequence ID" value="KAJ3567719.1"/>
    <property type="molecule type" value="Genomic_DNA"/>
</dbReference>
<evidence type="ECO:0000313" key="2">
    <source>
        <dbReference type="EMBL" id="KAJ3567719.1"/>
    </source>
</evidence>
<sequence>MDKSASWTVVKAAISATTTGVWGILKGHEHYGVLATAAALNSGITAGAFFSMREYIIGPILVHTMPFEQYERRRRELRIGQESSEARDMSASSSQFSYLRSHKLLDTALSGVTVGGIVRGLRSGPKAAVSGAITVGVAATLLQLGYNEVQVQRLKMISRRRSMTPSPVSAEPQPVFTPAASEPVAPLEQESTSWKAKALSILGVKRLSEDEYLERLKLQREHHLLRIAELERKLEEEEREKENGKDS</sequence>